<keyword evidence="2" id="KW-1133">Transmembrane helix</keyword>
<evidence type="ECO:0000256" key="1">
    <source>
        <dbReference type="SAM" id="MobiDB-lite"/>
    </source>
</evidence>
<dbReference type="PROSITE" id="PS51257">
    <property type="entry name" value="PROKAR_LIPOPROTEIN"/>
    <property type="match status" value="1"/>
</dbReference>
<keyword evidence="2" id="KW-0472">Membrane</keyword>
<evidence type="ECO:0000313" key="3">
    <source>
        <dbReference type="EMBL" id="GAT47970.1"/>
    </source>
</evidence>
<feature type="transmembrane region" description="Helical" evidence="2">
    <location>
        <begin position="12"/>
        <end position="35"/>
    </location>
</feature>
<gene>
    <name evidence="3" type="ORF">MCHLO_05408</name>
</gene>
<feature type="region of interest" description="Disordered" evidence="1">
    <location>
        <begin position="153"/>
        <end position="187"/>
    </location>
</feature>
<evidence type="ECO:0000313" key="4">
    <source>
        <dbReference type="Proteomes" id="UP000815677"/>
    </source>
</evidence>
<keyword evidence="4" id="KW-1185">Reference proteome</keyword>
<sequence length="397" mass="44242">MSRRGNVSGYLVLLVPSFMFALAQACFALVAVIIPNFSFTVLRWSVDVLMAVCQWLDAWLRAHRESKTFRTASRARDVLDVDGDYDSLFDGSDSESEPEVASNEFAFKLEGTVLQVSTNEEEIYAPHTPKRPMPPMMRLEDWFRLHPPRCALSSRSGSTSSSRSRPHRSCIAPEPPTPQPSPSLPRASWKFKSMIGNRSTAPRCPPKNARAWSIQFPPRLLPYRSAPSAPPQPSLLQQFLDNLPLPSIEDRDLSLRLHRIWQSHPFAPPPVPVARAQRPMPTQPRWNGQSAPQAFLPPMATGRPMEVCHEPTDYSAPPTGMPPYDAQRHALAMLGSVHDLERYYAALRAAEAAKPKRIRPMRWDTLNKYGRGFAGLVPPTANVFPSSSGVGAMEVDG</sequence>
<feature type="compositionally biased region" description="Pro residues" evidence="1">
    <location>
        <begin position="173"/>
        <end position="183"/>
    </location>
</feature>
<dbReference type="EMBL" id="DF844096">
    <property type="protein sequence ID" value="GAT47970.1"/>
    <property type="molecule type" value="Genomic_DNA"/>
</dbReference>
<evidence type="ECO:0000256" key="2">
    <source>
        <dbReference type="SAM" id="Phobius"/>
    </source>
</evidence>
<dbReference type="Proteomes" id="UP000815677">
    <property type="component" value="Unassembled WGS sequence"/>
</dbReference>
<keyword evidence="2" id="KW-0812">Transmembrane</keyword>
<accession>A0ABQ0LAG2</accession>
<feature type="compositionally biased region" description="Low complexity" evidence="1">
    <location>
        <begin position="153"/>
        <end position="163"/>
    </location>
</feature>
<name>A0ABQ0LAG2_MYCCL</name>
<proteinExistence type="predicted"/>
<organism evidence="3 4">
    <name type="scientific">Mycena chlorophos</name>
    <name type="common">Agaric fungus</name>
    <name type="synonym">Agaricus chlorophos</name>
    <dbReference type="NCBI Taxonomy" id="658473"/>
    <lineage>
        <taxon>Eukaryota</taxon>
        <taxon>Fungi</taxon>
        <taxon>Dikarya</taxon>
        <taxon>Basidiomycota</taxon>
        <taxon>Agaricomycotina</taxon>
        <taxon>Agaricomycetes</taxon>
        <taxon>Agaricomycetidae</taxon>
        <taxon>Agaricales</taxon>
        <taxon>Marasmiineae</taxon>
        <taxon>Mycenaceae</taxon>
        <taxon>Mycena</taxon>
    </lineage>
</organism>
<reference evidence="3" key="1">
    <citation type="submission" date="2014-09" db="EMBL/GenBank/DDBJ databases">
        <title>Genome sequence of the luminous mushroom Mycena chlorophos for searching fungal bioluminescence genes.</title>
        <authorList>
            <person name="Tanaka Y."/>
            <person name="Kasuga D."/>
            <person name="Oba Y."/>
            <person name="Hase S."/>
            <person name="Sato K."/>
            <person name="Oba Y."/>
            <person name="Sakakibara Y."/>
        </authorList>
    </citation>
    <scope>NUCLEOTIDE SEQUENCE</scope>
</reference>
<protein>
    <submittedName>
        <fullName evidence="3">Uncharacterized protein</fullName>
    </submittedName>
</protein>